<sequence>MTEILVLEGGFNEEHKVSLTTAKEVKKILKKNNIKYRSLIVHPRIFENEIGKYSNKLICFNALHGTFGE</sequence>
<evidence type="ECO:0008006" key="2">
    <source>
        <dbReference type="Google" id="ProtNLM"/>
    </source>
</evidence>
<proteinExistence type="predicted"/>
<organism evidence="1">
    <name type="scientific">marine metagenome</name>
    <dbReference type="NCBI Taxonomy" id="408172"/>
    <lineage>
        <taxon>unclassified sequences</taxon>
        <taxon>metagenomes</taxon>
        <taxon>ecological metagenomes</taxon>
    </lineage>
</organism>
<accession>A0A381WZY0</accession>
<dbReference type="EMBL" id="UINC01013448">
    <property type="protein sequence ID" value="SVA58096.1"/>
    <property type="molecule type" value="Genomic_DNA"/>
</dbReference>
<reference evidence="1" key="1">
    <citation type="submission" date="2018-05" db="EMBL/GenBank/DDBJ databases">
        <authorList>
            <person name="Lanie J.A."/>
            <person name="Ng W.-L."/>
            <person name="Kazmierczak K.M."/>
            <person name="Andrzejewski T.M."/>
            <person name="Davidsen T.M."/>
            <person name="Wayne K.J."/>
            <person name="Tettelin H."/>
            <person name="Glass J.I."/>
            <person name="Rusch D."/>
            <person name="Podicherti R."/>
            <person name="Tsui H.-C.T."/>
            <person name="Winkler M.E."/>
        </authorList>
    </citation>
    <scope>NUCLEOTIDE SEQUENCE</scope>
</reference>
<dbReference type="InterPro" id="IPR016185">
    <property type="entry name" value="PreATP-grasp_dom_sf"/>
</dbReference>
<feature type="non-terminal residue" evidence="1">
    <location>
        <position position="69"/>
    </location>
</feature>
<dbReference type="AlphaFoldDB" id="A0A381WZY0"/>
<dbReference type="Gene3D" id="3.40.50.20">
    <property type="match status" value="1"/>
</dbReference>
<protein>
    <recommendedName>
        <fullName evidence="2">D-alanine--D-alanine ligase N-terminal domain-containing protein</fullName>
    </recommendedName>
</protein>
<dbReference type="SUPFAM" id="SSF52440">
    <property type="entry name" value="PreATP-grasp domain"/>
    <property type="match status" value="1"/>
</dbReference>
<evidence type="ECO:0000313" key="1">
    <source>
        <dbReference type="EMBL" id="SVA58096.1"/>
    </source>
</evidence>
<gene>
    <name evidence="1" type="ORF">METZ01_LOCUS110950</name>
</gene>
<name>A0A381WZY0_9ZZZZ</name>